<sequence length="183" mass="20870">MLGFVDDTGKYQDIFYRNRAFICVVDLDQDVGGNYKFFTLSVILLQFEGGKFSFKEFWLTVEENKYSKWLRPIEDDQYKAYCTFYKSKFDIRHSGLNGVKIHGKVSYSNEERVAVGTNYTILSTPVDIPVDSSIKSHCTSVKAIRGTLAIKINNENIYSSNQQTATKCLKNYAVPEGPRRPTG</sequence>
<evidence type="ECO:0000313" key="1">
    <source>
        <dbReference type="EMBL" id="CAD7261508.1"/>
    </source>
</evidence>
<accession>A0A7R9FZQ9</accession>
<reference evidence="1" key="1">
    <citation type="submission" date="2020-11" db="EMBL/GenBank/DDBJ databases">
        <authorList>
            <person name="Tran Van P."/>
        </authorList>
    </citation>
    <scope>NUCLEOTIDE SEQUENCE</scope>
</reference>
<protein>
    <submittedName>
        <fullName evidence="1">Uncharacterized protein</fullName>
    </submittedName>
</protein>
<name>A0A7R9FZQ9_TIMSH</name>
<dbReference type="AlphaFoldDB" id="A0A7R9FZQ9"/>
<gene>
    <name evidence="1" type="ORF">TSIB3V08_LOCUS5643</name>
</gene>
<organism evidence="1">
    <name type="scientific">Timema shepardi</name>
    <name type="common">Walking stick</name>
    <dbReference type="NCBI Taxonomy" id="629360"/>
    <lineage>
        <taxon>Eukaryota</taxon>
        <taxon>Metazoa</taxon>
        <taxon>Ecdysozoa</taxon>
        <taxon>Arthropoda</taxon>
        <taxon>Hexapoda</taxon>
        <taxon>Insecta</taxon>
        <taxon>Pterygota</taxon>
        <taxon>Neoptera</taxon>
        <taxon>Polyneoptera</taxon>
        <taxon>Phasmatodea</taxon>
        <taxon>Timematodea</taxon>
        <taxon>Timematoidea</taxon>
        <taxon>Timematidae</taxon>
        <taxon>Timema</taxon>
    </lineage>
</organism>
<proteinExistence type="predicted"/>
<dbReference type="EMBL" id="OC002235">
    <property type="protein sequence ID" value="CAD7261508.1"/>
    <property type="molecule type" value="Genomic_DNA"/>
</dbReference>